<feature type="transmembrane region" description="Helical" evidence="1">
    <location>
        <begin position="148"/>
        <end position="170"/>
    </location>
</feature>
<keyword evidence="1" id="KW-0812">Transmembrane</keyword>
<feature type="transmembrane region" description="Helical" evidence="1">
    <location>
        <begin position="109"/>
        <end position="128"/>
    </location>
</feature>
<dbReference type="AlphaFoldDB" id="A0A8X6WKQ1"/>
<proteinExistence type="predicted"/>
<keyword evidence="3" id="KW-1185">Reference proteome</keyword>
<organism evidence="2 3">
    <name type="scientific">Trichonephila clavipes</name>
    <name type="common">Golden silk orbweaver</name>
    <name type="synonym">Nephila clavipes</name>
    <dbReference type="NCBI Taxonomy" id="2585209"/>
    <lineage>
        <taxon>Eukaryota</taxon>
        <taxon>Metazoa</taxon>
        <taxon>Ecdysozoa</taxon>
        <taxon>Arthropoda</taxon>
        <taxon>Chelicerata</taxon>
        <taxon>Arachnida</taxon>
        <taxon>Araneae</taxon>
        <taxon>Araneomorphae</taxon>
        <taxon>Entelegynae</taxon>
        <taxon>Araneoidea</taxon>
        <taxon>Nephilidae</taxon>
        <taxon>Trichonephila</taxon>
    </lineage>
</organism>
<sequence length="223" mass="25154">MYEKESPFQQANFFGKESTDAETAHRKGDRNVRCDPTSDWGESYCKICIISILILSLFDHLLEKVEDTGYHILTIACGVVLQILNMLLVAFATAVLSRQMINYKVEGKLMAQTYLATVITFAGLYFMIYRIEPESWDFGDENKMKGQIAIGQFIKLLYLSVSAATLCGAANIQPNSWYVILIVCFQSLINFVYFASILAQTIGNYHSYTVQVRRSSSISQSKS</sequence>
<comment type="caution">
    <text evidence="2">The sequence shown here is derived from an EMBL/GenBank/DDBJ whole genome shotgun (WGS) entry which is preliminary data.</text>
</comment>
<evidence type="ECO:0008006" key="4">
    <source>
        <dbReference type="Google" id="ProtNLM"/>
    </source>
</evidence>
<name>A0A8X6WKQ1_TRICX</name>
<feature type="transmembrane region" description="Helical" evidence="1">
    <location>
        <begin position="177"/>
        <end position="199"/>
    </location>
</feature>
<dbReference type="EMBL" id="BMAU01021437">
    <property type="protein sequence ID" value="GFY36520.1"/>
    <property type="molecule type" value="Genomic_DNA"/>
</dbReference>
<accession>A0A8X6WKQ1</accession>
<feature type="transmembrane region" description="Helical" evidence="1">
    <location>
        <begin position="43"/>
        <end position="62"/>
    </location>
</feature>
<protein>
    <recommendedName>
        <fullName evidence="4">Transmembrane protein</fullName>
    </recommendedName>
</protein>
<evidence type="ECO:0000313" key="2">
    <source>
        <dbReference type="EMBL" id="GFY36520.1"/>
    </source>
</evidence>
<evidence type="ECO:0000256" key="1">
    <source>
        <dbReference type="SAM" id="Phobius"/>
    </source>
</evidence>
<evidence type="ECO:0000313" key="3">
    <source>
        <dbReference type="Proteomes" id="UP000887159"/>
    </source>
</evidence>
<keyword evidence="1" id="KW-1133">Transmembrane helix</keyword>
<feature type="transmembrane region" description="Helical" evidence="1">
    <location>
        <begin position="68"/>
        <end position="97"/>
    </location>
</feature>
<dbReference type="Proteomes" id="UP000887159">
    <property type="component" value="Unassembled WGS sequence"/>
</dbReference>
<reference evidence="2" key="1">
    <citation type="submission" date="2020-08" db="EMBL/GenBank/DDBJ databases">
        <title>Multicomponent nature underlies the extraordinary mechanical properties of spider dragline silk.</title>
        <authorList>
            <person name="Kono N."/>
            <person name="Nakamura H."/>
            <person name="Mori M."/>
            <person name="Yoshida Y."/>
            <person name="Ohtoshi R."/>
            <person name="Malay A.D."/>
            <person name="Moran D.A.P."/>
            <person name="Tomita M."/>
            <person name="Numata K."/>
            <person name="Arakawa K."/>
        </authorList>
    </citation>
    <scope>NUCLEOTIDE SEQUENCE</scope>
</reference>
<keyword evidence="1" id="KW-0472">Membrane</keyword>
<gene>
    <name evidence="2" type="primary">AVEN_97160_1</name>
    <name evidence="2" type="ORF">TNCV_27261</name>
</gene>